<dbReference type="InterPro" id="IPR008928">
    <property type="entry name" value="6-hairpin_glycosidase_sf"/>
</dbReference>
<accession>A0A2S9JUZ4</accession>
<feature type="domain" description="Alpha-L-rhamnosidase six-hairpin glycosidase" evidence="2">
    <location>
        <begin position="383"/>
        <end position="713"/>
    </location>
</feature>
<keyword evidence="5" id="KW-1185">Reference proteome</keyword>
<dbReference type="Pfam" id="PF17389">
    <property type="entry name" value="Bac_rhamnosid6H"/>
    <property type="match status" value="1"/>
</dbReference>
<dbReference type="PANTHER" id="PTHR34987:SF2">
    <property type="entry name" value="B, PUTATIVE (AFU_ORTHOLOGUE AFUA_7G05040)-RELATED"/>
    <property type="match status" value="1"/>
</dbReference>
<reference evidence="4 5" key="1">
    <citation type="submission" date="2018-02" db="EMBL/GenBank/DDBJ databases">
        <title>The draft genome of Sphingobacterium gobiense H7.</title>
        <authorList>
            <person name="Li L."/>
            <person name="Liu L."/>
            <person name="Zhang X."/>
            <person name="Wang T."/>
            <person name="Liang L."/>
        </authorList>
    </citation>
    <scope>NUCLEOTIDE SEQUENCE [LARGE SCALE GENOMIC DNA]</scope>
    <source>
        <strain evidence="4 5">ACCC 05757</strain>
    </source>
</reference>
<dbReference type="Proteomes" id="UP000238642">
    <property type="component" value="Unassembled WGS sequence"/>
</dbReference>
<dbReference type="EMBL" id="PVBS01000001">
    <property type="protein sequence ID" value="PRD57102.1"/>
    <property type="molecule type" value="Genomic_DNA"/>
</dbReference>
<protein>
    <submittedName>
        <fullName evidence="4">Alpha-L-rhamnosidase</fullName>
    </submittedName>
</protein>
<feature type="domain" description="Alpha-L-rhamnosidase C-terminal" evidence="3">
    <location>
        <begin position="722"/>
        <end position="779"/>
    </location>
</feature>
<dbReference type="RefSeq" id="WP_105724571.1">
    <property type="nucleotide sequence ID" value="NZ_PVBS01000001.1"/>
</dbReference>
<dbReference type="SUPFAM" id="SSF49785">
    <property type="entry name" value="Galactose-binding domain-like"/>
    <property type="match status" value="1"/>
</dbReference>
<comment type="caution">
    <text evidence="4">The sequence shown here is derived from an EMBL/GenBank/DDBJ whole genome shotgun (WGS) entry which is preliminary data.</text>
</comment>
<sequence>MIKKKYNTYLTSVLCILFLYVSVFAKSAFAQETLHGQDVVTRWNTHWIGPSTTSPYDYGVHLFRKKFSLADKPGRFIIHMSADQRYVVFINNHRINHGPAAGSTLRWNYDTIDIAPYIQVGENVITVQVINYGKWTPGAQMTSSTGFIMQGDGEAEQVVNTDKSWKTKKNDAYAPSLEHMEVIDIEPADEIDGSLYPWGWQQIDYDDSHWEEAAVQERGMNYGEGTEYIRALQPRNIPLPELKAEKPMQVRRTSGVTTNGIFLENGAITIPSFTKASLLLDQTYLTNAFIEVVLSGGRQGSLSIAYAEALYDTEGNKGNRDEIDGKKLLGVKDIIYPDGGKHRSYSPLNFKTFRYIQLDIETKEQPLIIEQLDCTFVGYPFQELGRFKSSNPVLSTIWKTGWRTARLCAVDLYYDCPYYERMQYTGDTRIQSLISLYVSGDDRLMRKAITDLASSLVPEGILQSRYPAQRIQIIPPFSLYWVNMLHDYWMHRPDENFVREYLPIAQQIIRWYTERVDPATGMLGPMPHWNFVDWPNEWPWSAERPSGGVPPGGLEGGSSILSLQFAYTLKDAVDLMSYFGEKATAKEYQLLHKKINHAVLMQCYDPHRQLLADDIKRSSYSQHANIMGILADAIPKKEQADVLLRLDSDTSLIQATLFYRFYLIRAMKKAGLANRYVDQLQLWKDMLDLGLTTFAERPEPSRSDCHAWSASPNYDFLATICGLEPDSPGFKTVKINPNLGSLEFIEAEIPHPSGIIKLYLKKEIDELSGEITLPNGVSGTYGYKGKSIKLTAGTNKI</sequence>
<dbReference type="GO" id="GO:0005975">
    <property type="term" value="P:carbohydrate metabolic process"/>
    <property type="evidence" value="ECO:0007669"/>
    <property type="project" value="InterPro"/>
</dbReference>
<dbReference type="InterPro" id="IPR012341">
    <property type="entry name" value="6hp_glycosidase-like_sf"/>
</dbReference>
<evidence type="ECO:0000313" key="4">
    <source>
        <dbReference type="EMBL" id="PRD57102.1"/>
    </source>
</evidence>
<feature type="chain" id="PRO_5015444969" evidence="1">
    <location>
        <begin position="31"/>
        <end position="797"/>
    </location>
</feature>
<dbReference type="AlphaFoldDB" id="A0A2S9JUZ4"/>
<evidence type="ECO:0000256" key="1">
    <source>
        <dbReference type="SAM" id="SignalP"/>
    </source>
</evidence>
<dbReference type="PANTHER" id="PTHR34987">
    <property type="entry name" value="C, PUTATIVE (AFU_ORTHOLOGUE AFUA_3G02880)-RELATED"/>
    <property type="match status" value="1"/>
</dbReference>
<evidence type="ECO:0000313" key="5">
    <source>
        <dbReference type="Proteomes" id="UP000238642"/>
    </source>
</evidence>
<organism evidence="4 5">
    <name type="scientific">Sphingobacterium gobiense</name>
    <dbReference type="NCBI Taxonomy" id="1382456"/>
    <lineage>
        <taxon>Bacteria</taxon>
        <taxon>Pseudomonadati</taxon>
        <taxon>Bacteroidota</taxon>
        <taxon>Sphingobacteriia</taxon>
        <taxon>Sphingobacteriales</taxon>
        <taxon>Sphingobacteriaceae</taxon>
        <taxon>Sphingobacterium</taxon>
    </lineage>
</organism>
<keyword evidence="1" id="KW-0732">Signal</keyword>
<gene>
    <name evidence="4" type="ORF">C5749_07820</name>
</gene>
<dbReference type="Gene3D" id="2.60.420.10">
    <property type="entry name" value="Maltose phosphorylase, domain 3"/>
    <property type="match status" value="1"/>
</dbReference>
<name>A0A2S9JUZ4_9SPHI</name>
<feature type="signal peptide" evidence="1">
    <location>
        <begin position="1"/>
        <end position="30"/>
    </location>
</feature>
<dbReference type="Gene3D" id="1.50.10.10">
    <property type="match status" value="1"/>
</dbReference>
<dbReference type="Gene3D" id="2.60.120.260">
    <property type="entry name" value="Galactose-binding domain-like"/>
    <property type="match status" value="1"/>
</dbReference>
<evidence type="ECO:0000259" key="3">
    <source>
        <dbReference type="Pfam" id="PF17390"/>
    </source>
</evidence>
<evidence type="ECO:0000259" key="2">
    <source>
        <dbReference type="Pfam" id="PF17389"/>
    </source>
</evidence>
<dbReference type="SUPFAM" id="SSF48208">
    <property type="entry name" value="Six-hairpin glycosidases"/>
    <property type="match status" value="1"/>
</dbReference>
<dbReference type="InterPro" id="IPR035396">
    <property type="entry name" value="Bac_rhamnosid6H"/>
</dbReference>
<dbReference type="InterPro" id="IPR035398">
    <property type="entry name" value="Bac_rhamnosid_C"/>
</dbReference>
<dbReference type="OrthoDB" id="9815108at2"/>
<dbReference type="Pfam" id="PF17390">
    <property type="entry name" value="Bac_rhamnosid_C"/>
    <property type="match status" value="1"/>
</dbReference>
<dbReference type="InterPro" id="IPR008979">
    <property type="entry name" value="Galactose-bd-like_sf"/>
</dbReference>
<proteinExistence type="predicted"/>